<dbReference type="HOGENOM" id="CLU_3182050_0_0_9"/>
<evidence type="ECO:0000313" key="1">
    <source>
        <dbReference type="EMBL" id="EEA84781.1"/>
    </source>
</evidence>
<proteinExistence type="predicted"/>
<name>B6G0H1_PEPHT</name>
<evidence type="ECO:0000313" key="2">
    <source>
        <dbReference type="Proteomes" id="UP000003178"/>
    </source>
</evidence>
<reference evidence="1 2" key="1">
    <citation type="submission" date="2008-09" db="EMBL/GenBank/DDBJ databases">
        <authorList>
            <person name="Fulton L."/>
            <person name="Clifton S."/>
            <person name="Fulton B."/>
            <person name="Xu J."/>
            <person name="Minx P."/>
            <person name="Pepin K.H."/>
            <person name="Johnson M."/>
            <person name="Thiruvilangam P."/>
            <person name="Bhonagiri V."/>
            <person name="Nash W.E."/>
            <person name="Mardis E.R."/>
            <person name="Wilson R.K."/>
        </authorList>
    </citation>
    <scope>NUCLEOTIDE SEQUENCE [LARGE SCALE GENOMIC DNA]</scope>
    <source>
        <strain evidence="1 2">DSM 13275</strain>
    </source>
</reference>
<dbReference type="EMBL" id="ABWP01000065">
    <property type="protein sequence ID" value="EEA84781.1"/>
    <property type="molecule type" value="Genomic_DNA"/>
</dbReference>
<gene>
    <name evidence="1" type="ORF">CLOHIR_01627</name>
</gene>
<sequence>MLRKKCCIYDKEMDTKYICYLEKSNLLSIFLERYEEKVENINIFER</sequence>
<dbReference type="Proteomes" id="UP000003178">
    <property type="component" value="Unassembled WGS sequence"/>
</dbReference>
<accession>B6G0H1</accession>
<protein>
    <submittedName>
        <fullName evidence="1">Uncharacterized protein</fullName>
    </submittedName>
</protein>
<organism evidence="1 2">
    <name type="scientific">Peptacetobacter hiranonis (strain DSM 13275 / JCM 10541 / KCTC 15199 / TO-931)</name>
    <name type="common">Clostridium hiranonis</name>
    <dbReference type="NCBI Taxonomy" id="500633"/>
    <lineage>
        <taxon>Bacteria</taxon>
        <taxon>Bacillati</taxon>
        <taxon>Bacillota</taxon>
        <taxon>Clostridia</taxon>
        <taxon>Peptostreptococcales</taxon>
        <taxon>Peptostreptococcaceae</taxon>
        <taxon>Peptacetobacter</taxon>
    </lineage>
</organism>
<keyword evidence="2" id="KW-1185">Reference proteome</keyword>
<dbReference type="STRING" id="500633.CLOHIR_01627"/>
<reference evidence="1 2" key="2">
    <citation type="submission" date="2008-10" db="EMBL/GenBank/DDBJ databases">
        <title>Draft genome sequence of Clostridium hiranonis (DSM 13275).</title>
        <authorList>
            <person name="Sudarsanam P."/>
            <person name="Ley R."/>
            <person name="Guruge J."/>
            <person name="Turnbaugh P.J."/>
            <person name="Mahowald M."/>
            <person name="Liep D."/>
            <person name="Gordon J."/>
        </authorList>
    </citation>
    <scope>NUCLEOTIDE SEQUENCE [LARGE SCALE GENOMIC DNA]</scope>
    <source>
        <strain evidence="1 2">DSM 13275</strain>
    </source>
</reference>
<comment type="caution">
    <text evidence="1">The sequence shown here is derived from an EMBL/GenBank/DDBJ whole genome shotgun (WGS) entry which is preliminary data.</text>
</comment>
<dbReference type="AlphaFoldDB" id="B6G0H1"/>